<dbReference type="RefSeq" id="WP_071806431.1">
    <property type="nucleotide sequence ID" value="NZ_MEIA01000182.1"/>
</dbReference>
<dbReference type="EMBL" id="MEIA01000182">
    <property type="protein sequence ID" value="OJF12995.1"/>
    <property type="molecule type" value="Genomic_DNA"/>
</dbReference>
<evidence type="ECO:0000313" key="2">
    <source>
        <dbReference type="EMBL" id="OJF12995.1"/>
    </source>
</evidence>
<sequence length="117" mass="12735">MDTAEVRQLGTAGQSTISEGQLDPLLDLTTPLHHPWERPMRLIMFNTTMGVTAGLALLLVPRFWAVVRGDHPPLLLVSHQRATGGWAATFGGGRSTTTADFRPALRGSNRLCASRRC</sequence>
<comment type="caution">
    <text evidence="2">The sequence shown here is derived from an EMBL/GenBank/DDBJ whole genome shotgun (WGS) entry which is preliminary data.</text>
</comment>
<reference evidence="2 3" key="1">
    <citation type="submission" date="2016-09" db="EMBL/GenBank/DDBJ databases">
        <title>Couchioplanes caeruleus draft genome sequence.</title>
        <authorList>
            <person name="Sheehan J."/>
            <person name="Caffrey P."/>
        </authorList>
    </citation>
    <scope>NUCLEOTIDE SEQUENCE [LARGE SCALE GENOMIC DNA]</scope>
    <source>
        <strain evidence="2 3">DSM 43634</strain>
    </source>
</reference>
<accession>A0A1K0GUG4</accession>
<evidence type="ECO:0000313" key="3">
    <source>
        <dbReference type="Proteomes" id="UP000182486"/>
    </source>
</evidence>
<feature type="transmembrane region" description="Helical" evidence="1">
    <location>
        <begin position="42"/>
        <end position="60"/>
    </location>
</feature>
<name>A0A1K0GUG4_9ACTN</name>
<proteinExistence type="predicted"/>
<keyword evidence="3" id="KW-1185">Reference proteome</keyword>
<keyword evidence="1" id="KW-1133">Transmembrane helix</keyword>
<protein>
    <submittedName>
        <fullName evidence="2">Uncharacterized protein</fullName>
    </submittedName>
</protein>
<organism evidence="2 3">
    <name type="scientific">Couchioplanes caeruleus subsp. caeruleus</name>
    <dbReference type="NCBI Taxonomy" id="56427"/>
    <lineage>
        <taxon>Bacteria</taxon>
        <taxon>Bacillati</taxon>
        <taxon>Actinomycetota</taxon>
        <taxon>Actinomycetes</taxon>
        <taxon>Micromonosporales</taxon>
        <taxon>Micromonosporaceae</taxon>
        <taxon>Couchioplanes</taxon>
    </lineage>
</organism>
<evidence type="ECO:0000256" key="1">
    <source>
        <dbReference type="SAM" id="Phobius"/>
    </source>
</evidence>
<dbReference type="Proteomes" id="UP000182486">
    <property type="component" value="Unassembled WGS sequence"/>
</dbReference>
<gene>
    <name evidence="2" type="ORF">BG844_17635</name>
</gene>
<dbReference type="AlphaFoldDB" id="A0A1K0GUG4"/>
<keyword evidence="1" id="KW-0812">Transmembrane</keyword>
<keyword evidence="1" id="KW-0472">Membrane</keyword>